<feature type="transmembrane region" description="Helical" evidence="7">
    <location>
        <begin position="179"/>
        <end position="199"/>
    </location>
</feature>
<keyword evidence="4 7" id="KW-0812">Transmembrane</keyword>
<feature type="transmembrane region" description="Helical" evidence="7">
    <location>
        <begin position="231"/>
        <end position="255"/>
    </location>
</feature>
<keyword evidence="6 7" id="KW-0472">Membrane</keyword>
<evidence type="ECO:0000256" key="4">
    <source>
        <dbReference type="ARBA" id="ARBA00022692"/>
    </source>
</evidence>
<feature type="transmembrane region" description="Helical" evidence="7">
    <location>
        <begin position="267"/>
        <end position="285"/>
    </location>
</feature>
<evidence type="ECO:0000313" key="9">
    <source>
        <dbReference type="EMBL" id="CAG7613363.1"/>
    </source>
</evidence>
<protein>
    <submittedName>
        <fullName evidence="9">MFS transporter</fullName>
    </submittedName>
</protein>
<dbReference type="InterPro" id="IPR010290">
    <property type="entry name" value="TM_effector"/>
</dbReference>
<proteinExistence type="predicted"/>
<dbReference type="GO" id="GO:0005886">
    <property type="term" value="C:plasma membrane"/>
    <property type="evidence" value="ECO:0007669"/>
    <property type="project" value="UniProtKB-SubCell"/>
</dbReference>
<dbReference type="PANTHER" id="PTHR23513:SF6">
    <property type="entry name" value="MAJOR FACILITATOR SUPERFAMILY ASSOCIATED DOMAIN-CONTAINING PROTEIN"/>
    <property type="match status" value="1"/>
</dbReference>
<dbReference type="CDD" id="cd06173">
    <property type="entry name" value="MFS_MefA_like"/>
    <property type="match status" value="1"/>
</dbReference>
<feature type="transmembrane region" description="Helical" evidence="7">
    <location>
        <begin position="89"/>
        <end position="108"/>
    </location>
</feature>
<feature type="transmembrane region" description="Helical" evidence="7">
    <location>
        <begin position="59"/>
        <end position="77"/>
    </location>
</feature>
<comment type="subcellular location">
    <subcellularLocation>
        <location evidence="1">Cell membrane</location>
        <topology evidence="1">Multi-pass membrane protein</topology>
    </subcellularLocation>
</comment>
<keyword evidence="3" id="KW-1003">Cell membrane</keyword>
<dbReference type="EMBL" id="CAJVAX010000002">
    <property type="protein sequence ID" value="CAG7613363.1"/>
    <property type="molecule type" value="Genomic_DNA"/>
</dbReference>
<feature type="transmembrane region" description="Helical" evidence="7">
    <location>
        <begin position="320"/>
        <end position="340"/>
    </location>
</feature>
<evidence type="ECO:0000256" key="3">
    <source>
        <dbReference type="ARBA" id="ARBA00022475"/>
    </source>
</evidence>
<evidence type="ECO:0000259" key="8">
    <source>
        <dbReference type="PROSITE" id="PS50850"/>
    </source>
</evidence>
<gene>
    <name evidence="9" type="ORF">SBRY_100155</name>
</gene>
<dbReference type="Proteomes" id="UP001153328">
    <property type="component" value="Unassembled WGS sequence"/>
</dbReference>
<feature type="transmembrane region" description="Helical" evidence="7">
    <location>
        <begin position="387"/>
        <end position="405"/>
    </location>
</feature>
<comment type="caution">
    <text evidence="9">The sequence shown here is derived from an EMBL/GenBank/DDBJ whole genome shotgun (WGS) entry which is preliminary data.</text>
</comment>
<feature type="transmembrane region" description="Helical" evidence="7">
    <location>
        <begin position="297"/>
        <end position="314"/>
    </location>
</feature>
<dbReference type="SUPFAM" id="SSF103473">
    <property type="entry name" value="MFS general substrate transporter"/>
    <property type="match status" value="1"/>
</dbReference>
<keyword evidence="5 7" id="KW-1133">Transmembrane helix</keyword>
<name>A0A9W4GY77_9ACTN</name>
<accession>A0A9W4GY77</accession>
<dbReference type="InterPro" id="IPR020846">
    <property type="entry name" value="MFS_dom"/>
</dbReference>
<sequence length="423" mass="43722">MTAEAVPGARPRRTQTALGGGFRRTWWASVVSAAGTGVHFASFPLLAAQITRSPGELSLVTAVGSLPWLLLALPAGAVVDRGDPRKVMVVSDAGRAVVVVLLAAALAGHRLGLPALVTASGLLGVGEVFFDCASLALLPRLVAAADLERANGRLYSGMQAGQNFAGQLVGGGLFRLLRALPFLVNAASFVVSAVLLQGVRGTEPARGRQLPGGLRQQIVHGVRICLANRPFVALTLVSALMNAVYLGELALLVLFSTRILHLPTAFYGTQLTALAVGALLGGVLTPRLLDRFGRLRLLAAAPAVVGATSVALGLSSTWYAALAAFLVMGAASMVWNVVAVSLRQTLMPADLLGRATSVHRLVSWGAMPLGSVCFGLAADAWGLRAPFVAGGALLALATLPAVPTFRSLRVLPDAGSYERQAVT</sequence>
<dbReference type="GO" id="GO:0022857">
    <property type="term" value="F:transmembrane transporter activity"/>
    <property type="evidence" value="ECO:0007669"/>
    <property type="project" value="InterPro"/>
</dbReference>
<evidence type="ECO:0000256" key="6">
    <source>
        <dbReference type="ARBA" id="ARBA00023136"/>
    </source>
</evidence>
<dbReference type="Gene3D" id="1.20.1250.20">
    <property type="entry name" value="MFS general substrate transporter like domains"/>
    <property type="match status" value="1"/>
</dbReference>
<dbReference type="PANTHER" id="PTHR23513">
    <property type="entry name" value="INTEGRAL MEMBRANE EFFLUX PROTEIN-RELATED"/>
    <property type="match status" value="1"/>
</dbReference>
<evidence type="ECO:0000256" key="5">
    <source>
        <dbReference type="ARBA" id="ARBA00022989"/>
    </source>
</evidence>
<reference evidence="9" key="1">
    <citation type="submission" date="2021-06" db="EMBL/GenBank/DDBJ databases">
        <authorList>
            <person name="Arsene-Ploetze F."/>
        </authorList>
    </citation>
    <scope>NUCLEOTIDE SEQUENCE</scope>
    <source>
        <strain evidence="9">SBRY1</strain>
    </source>
</reference>
<keyword evidence="10" id="KW-1185">Reference proteome</keyword>
<evidence type="ECO:0000256" key="2">
    <source>
        <dbReference type="ARBA" id="ARBA00022448"/>
    </source>
</evidence>
<evidence type="ECO:0000256" key="1">
    <source>
        <dbReference type="ARBA" id="ARBA00004651"/>
    </source>
</evidence>
<feature type="domain" description="Major facilitator superfamily (MFS) profile" evidence="8">
    <location>
        <begin position="231"/>
        <end position="423"/>
    </location>
</feature>
<evidence type="ECO:0000256" key="7">
    <source>
        <dbReference type="SAM" id="Phobius"/>
    </source>
</evidence>
<dbReference type="Pfam" id="PF05977">
    <property type="entry name" value="MFS_3"/>
    <property type="match status" value="1"/>
</dbReference>
<evidence type="ECO:0000313" key="10">
    <source>
        <dbReference type="Proteomes" id="UP001153328"/>
    </source>
</evidence>
<keyword evidence="2" id="KW-0813">Transport</keyword>
<dbReference type="PROSITE" id="PS50850">
    <property type="entry name" value="MFS"/>
    <property type="match status" value="1"/>
</dbReference>
<feature type="transmembrane region" description="Helical" evidence="7">
    <location>
        <begin position="26"/>
        <end position="47"/>
    </location>
</feature>
<organism evidence="9 10">
    <name type="scientific">Actinacidiphila bryophytorum</name>
    <dbReference type="NCBI Taxonomy" id="1436133"/>
    <lineage>
        <taxon>Bacteria</taxon>
        <taxon>Bacillati</taxon>
        <taxon>Actinomycetota</taxon>
        <taxon>Actinomycetes</taxon>
        <taxon>Kitasatosporales</taxon>
        <taxon>Streptomycetaceae</taxon>
        <taxon>Actinacidiphila</taxon>
    </lineage>
</organism>
<dbReference type="InterPro" id="IPR036259">
    <property type="entry name" value="MFS_trans_sf"/>
</dbReference>
<feature type="transmembrane region" description="Helical" evidence="7">
    <location>
        <begin position="361"/>
        <end position="381"/>
    </location>
</feature>
<dbReference type="AlphaFoldDB" id="A0A9W4GY77"/>
<dbReference type="RefSeq" id="WP_205046409.1">
    <property type="nucleotide sequence ID" value="NZ_CAJVAX010000002.1"/>
</dbReference>